<organism evidence="3 4">
    <name type="scientific">Nocardioides ganghwensis</name>
    <dbReference type="NCBI Taxonomy" id="252230"/>
    <lineage>
        <taxon>Bacteria</taxon>
        <taxon>Bacillati</taxon>
        <taxon>Actinomycetota</taxon>
        <taxon>Actinomycetes</taxon>
        <taxon>Propionibacteriales</taxon>
        <taxon>Nocardioidaceae</taxon>
        <taxon>Nocardioides</taxon>
    </lineage>
</organism>
<keyword evidence="1" id="KW-0732">Signal</keyword>
<accession>A0A4Q2SEB1</accession>
<feature type="domain" description="GerMN" evidence="2">
    <location>
        <begin position="197"/>
        <end position="286"/>
    </location>
</feature>
<feature type="signal peptide" evidence="1">
    <location>
        <begin position="1"/>
        <end position="19"/>
    </location>
</feature>
<dbReference type="RefSeq" id="WP_129455473.1">
    <property type="nucleotide sequence ID" value="NZ_JACXYX010000006.1"/>
</dbReference>
<protein>
    <recommendedName>
        <fullName evidence="2">GerMN domain-containing protein</fullName>
    </recommendedName>
</protein>
<dbReference type="InterPro" id="IPR059026">
    <property type="entry name" value="LpqB_N"/>
</dbReference>
<dbReference type="OrthoDB" id="3226781at2"/>
<dbReference type="Pfam" id="PF25976">
    <property type="entry name" value="LpqB_N"/>
    <property type="match status" value="1"/>
</dbReference>
<dbReference type="AlphaFoldDB" id="A0A4Q2SEB1"/>
<keyword evidence="4" id="KW-1185">Reference proteome</keyword>
<dbReference type="SUPFAM" id="SSF69322">
    <property type="entry name" value="Tricorn protease domain 2"/>
    <property type="match status" value="1"/>
</dbReference>
<evidence type="ECO:0000313" key="3">
    <source>
        <dbReference type="EMBL" id="RYC01173.1"/>
    </source>
</evidence>
<dbReference type="SMART" id="SM00909">
    <property type="entry name" value="Germane"/>
    <property type="match status" value="1"/>
</dbReference>
<sequence length="576" mass="60990">MRRAAARSAGLLLAAALLAGCVRMPTSGPVVESEVTADAEDVPGISFDPRPPQEGEPAADIVDGFFEAMKATPVSTTVARQFLSREAAESWTPEQQVLTYGELGDASTGIFVRVPLSDVNTYDARGAWQRTDAGAQLSLRLVQEDGEWRIDELPDALIVPDSWFADWYERAALYYFDPTSQVLVPEPVFVPRGEGYASSLVRGLLTPPGEESLDVVRSYFPPGTTPGLSVPIESGIARVALSGDPDAVDDETAERMLTQLVWTLGQEPRISAVELSVGDRTFTGPGGLAPVNLSFGAAYDPNGDRASADLFALQEDRLVTGRVGDLGPTSGPFGEPGYGLRSIGVNLPGTRVAAVSATGTDLLLTATEAPTGEVTTPVVGAVDLAAPHWDHRDRIWVLDRGAGRARVVQVTDGEAAELVVPGLTGRRVTELIVSRDGSRLVAVVRGAKADRVVSVRVRHDAAGTVLGFTPPRTLPLPTEDTVRIRDVAWRSPTTVSVLSDINEDFSQVRTISVDGAPGGISTSGTTSLRGRVRTLVSTPADGEVYALAGRTVVSLTRPERLVPDLPPGLTSLTYVG</sequence>
<dbReference type="Pfam" id="PF10647">
    <property type="entry name" value="Gmad1"/>
    <property type="match status" value="1"/>
</dbReference>
<gene>
    <name evidence="3" type="ORF">EUA07_12385</name>
</gene>
<dbReference type="InterPro" id="IPR019606">
    <property type="entry name" value="GerMN"/>
</dbReference>
<dbReference type="EMBL" id="SDWU01000012">
    <property type="protein sequence ID" value="RYC01173.1"/>
    <property type="molecule type" value="Genomic_DNA"/>
</dbReference>
<name>A0A4Q2SEB1_9ACTN</name>
<dbReference type="PROSITE" id="PS51257">
    <property type="entry name" value="PROKAR_LIPOPROTEIN"/>
    <property type="match status" value="1"/>
</dbReference>
<proteinExistence type="predicted"/>
<evidence type="ECO:0000313" key="4">
    <source>
        <dbReference type="Proteomes" id="UP000293291"/>
    </source>
</evidence>
<dbReference type="Proteomes" id="UP000293291">
    <property type="component" value="Unassembled WGS sequence"/>
</dbReference>
<feature type="chain" id="PRO_5038885946" description="GerMN domain-containing protein" evidence="1">
    <location>
        <begin position="20"/>
        <end position="576"/>
    </location>
</feature>
<reference evidence="3 4" key="1">
    <citation type="submission" date="2019-01" db="EMBL/GenBank/DDBJ databases">
        <title>Novel species of Nocardioides.</title>
        <authorList>
            <person name="Liu Q."/>
            <person name="Xin Y.-H."/>
        </authorList>
    </citation>
    <scope>NUCLEOTIDE SEQUENCE [LARGE SCALE GENOMIC DNA]</scope>
    <source>
        <strain evidence="3 4">CGMCC 4.6875</strain>
    </source>
</reference>
<dbReference type="Pfam" id="PF10646">
    <property type="entry name" value="Germane"/>
    <property type="match status" value="1"/>
</dbReference>
<evidence type="ECO:0000256" key="1">
    <source>
        <dbReference type="SAM" id="SignalP"/>
    </source>
</evidence>
<dbReference type="InterPro" id="IPR018910">
    <property type="entry name" value="LpqB_C"/>
</dbReference>
<evidence type="ECO:0000259" key="2">
    <source>
        <dbReference type="SMART" id="SM00909"/>
    </source>
</evidence>
<comment type="caution">
    <text evidence="3">The sequence shown here is derived from an EMBL/GenBank/DDBJ whole genome shotgun (WGS) entry which is preliminary data.</text>
</comment>